<dbReference type="RefSeq" id="WP_311533896.1">
    <property type="nucleotide sequence ID" value="NZ_JAVRHQ010000004.1"/>
</dbReference>
<keyword evidence="2" id="KW-1185">Reference proteome</keyword>
<protein>
    <recommendedName>
        <fullName evidence="3">Bacteriocin-type signal sequence</fullName>
    </recommendedName>
</protein>
<reference evidence="1 2" key="1">
    <citation type="submission" date="2023-09" db="EMBL/GenBank/DDBJ databases">
        <authorList>
            <person name="Rey-Velasco X."/>
        </authorList>
    </citation>
    <scope>NUCLEOTIDE SEQUENCE [LARGE SCALE GENOMIC DNA]</scope>
    <source>
        <strain evidence="1 2">F363</strain>
    </source>
</reference>
<evidence type="ECO:0000313" key="2">
    <source>
        <dbReference type="Proteomes" id="UP001262889"/>
    </source>
</evidence>
<comment type="caution">
    <text evidence="1">The sequence shown here is derived from an EMBL/GenBank/DDBJ whole genome shotgun (WGS) entry which is preliminary data.</text>
</comment>
<dbReference type="Proteomes" id="UP001262889">
    <property type="component" value="Unassembled WGS sequence"/>
</dbReference>
<accession>A0ABU3C7Q2</accession>
<sequence length="52" mass="5912">MKNLHLRELEPSEIKAISGGGPIKDFLDWEIRTKFSIYRGIWDGLIGNEPAV</sequence>
<dbReference type="EMBL" id="JAVRHQ010000004">
    <property type="protein sequence ID" value="MDT0642222.1"/>
    <property type="molecule type" value="Genomic_DNA"/>
</dbReference>
<evidence type="ECO:0000313" key="1">
    <source>
        <dbReference type="EMBL" id="MDT0642222.1"/>
    </source>
</evidence>
<evidence type="ECO:0008006" key="3">
    <source>
        <dbReference type="Google" id="ProtNLM"/>
    </source>
</evidence>
<organism evidence="1 2">
    <name type="scientific">Autumnicola tepida</name>
    <dbReference type="NCBI Taxonomy" id="3075595"/>
    <lineage>
        <taxon>Bacteria</taxon>
        <taxon>Pseudomonadati</taxon>
        <taxon>Bacteroidota</taxon>
        <taxon>Flavobacteriia</taxon>
        <taxon>Flavobacteriales</taxon>
        <taxon>Flavobacteriaceae</taxon>
        <taxon>Autumnicola</taxon>
    </lineage>
</organism>
<gene>
    <name evidence="1" type="ORF">RM553_05185</name>
</gene>
<proteinExistence type="predicted"/>
<name>A0ABU3C7Q2_9FLAO</name>